<protein>
    <submittedName>
        <fullName evidence="1">Uncharacterized protein</fullName>
    </submittedName>
</protein>
<proteinExistence type="predicted"/>
<evidence type="ECO:0000313" key="1">
    <source>
        <dbReference type="EMBL" id="REI23294.1"/>
    </source>
</evidence>
<accession>A0AAX1RWB8</accession>
<dbReference type="AlphaFoldDB" id="A0AAX1RWB8"/>
<evidence type="ECO:0000313" key="2">
    <source>
        <dbReference type="Proteomes" id="UP000256337"/>
    </source>
</evidence>
<name>A0AAX1RWB8_9STAP</name>
<reference evidence="1 2" key="1">
    <citation type="journal article" date="2018" name="Vet. Microbiol.">
        <title>Characterisation of Staphylococcus felis isolated from cats using whole genome sequencing.</title>
        <authorList>
            <person name="Worthing K."/>
            <person name="Pang S."/>
            <person name="Trott D.J."/>
            <person name="Abraham S."/>
            <person name="Coombs G.W."/>
            <person name="Jordan D."/>
            <person name="McIntyre L."/>
            <person name="Davies M.R."/>
            <person name="Norris J."/>
        </authorList>
    </citation>
    <scope>NUCLEOTIDE SEQUENCE [LARGE SCALE GENOMIC DNA]</scope>
    <source>
        <strain evidence="1 2">F25</strain>
    </source>
</reference>
<organism evidence="1 2">
    <name type="scientific">Staphylococcus felis</name>
    <dbReference type="NCBI Taxonomy" id="46127"/>
    <lineage>
        <taxon>Bacteria</taxon>
        <taxon>Bacillati</taxon>
        <taxon>Bacillota</taxon>
        <taxon>Bacilli</taxon>
        <taxon>Bacillales</taxon>
        <taxon>Staphylococcaceae</taxon>
        <taxon>Staphylococcus</taxon>
    </lineage>
</organism>
<gene>
    <name evidence="1" type="ORF">DOS76_04000</name>
</gene>
<dbReference type="Proteomes" id="UP000256337">
    <property type="component" value="Unassembled WGS sequence"/>
</dbReference>
<sequence>MPILLESFITNKALGGSYSFEQSINGVSHAEFSTERHSSTKLKHNFARYEVLLEVKAQSLATFINSV</sequence>
<dbReference type="EMBL" id="QKYD01000071">
    <property type="protein sequence ID" value="REI23294.1"/>
    <property type="molecule type" value="Genomic_DNA"/>
</dbReference>
<comment type="caution">
    <text evidence="1">The sequence shown here is derived from an EMBL/GenBank/DDBJ whole genome shotgun (WGS) entry which is preliminary data.</text>
</comment>